<protein>
    <submittedName>
        <fullName evidence="1">Uncharacterized protein</fullName>
    </submittedName>
</protein>
<dbReference type="PRINTS" id="PR00449">
    <property type="entry name" value="RASTRNSFRMNG"/>
</dbReference>
<organism evidence="1">
    <name type="scientific">Amphimedon queenslandica</name>
    <name type="common">Sponge</name>
    <dbReference type="NCBI Taxonomy" id="400682"/>
    <lineage>
        <taxon>Eukaryota</taxon>
        <taxon>Metazoa</taxon>
        <taxon>Porifera</taxon>
        <taxon>Demospongiae</taxon>
        <taxon>Heteroscleromorpha</taxon>
        <taxon>Haplosclerida</taxon>
        <taxon>Niphatidae</taxon>
        <taxon>Amphimedon</taxon>
    </lineage>
</organism>
<dbReference type="SUPFAM" id="SSF52540">
    <property type="entry name" value="P-loop containing nucleoside triphosphate hydrolases"/>
    <property type="match status" value="1"/>
</dbReference>
<dbReference type="GO" id="GO:0005525">
    <property type="term" value="F:GTP binding"/>
    <property type="evidence" value="ECO:0007669"/>
    <property type="project" value="InterPro"/>
</dbReference>
<dbReference type="InterPro" id="IPR027417">
    <property type="entry name" value="P-loop_NTPase"/>
</dbReference>
<dbReference type="Pfam" id="PF00071">
    <property type="entry name" value="Ras"/>
    <property type="match status" value="1"/>
</dbReference>
<dbReference type="EnsemblMetazoa" id="Aqu2.1.39099_001">
    <property type="protein sequence ID" value="Aqu2.1.39099_001"/>
    <property type="gene ID" value="Aqu2.1.39099"/>
</dbReference>
<reference evidence="1" key="1">
    <citation type="submission" date="2017-05" db="UniProtKB">
        <authorList>
            <consortium name="EnsemblMetazoa"/>
        </authorList>
    </citation>
    <scope>IDENTIFICATION</scope>
</reference>
<proteinExistence type="predicted"/>
<sequence>MAYPPAETAYDFLYKILLLGDTQVGKSSIIFQFVEKRFTSTFISTIGKVH</sequence>
<dbReference type="AlphaFoldDB" id="A0A1X7VH41"/>
<dbReference type="InParanoid" id="A0A1X7VH41"/>
<dbReference type="STRING" id="400682.A0A1X7VH41"/>
<accession>A0A1X7VH41</accession>
<dbReference type="InterPro" id="IPR001806">
    <property type="entry name" value="Small_GTPase"/>
</dbReference>
<dbReference type="Gene3D" id="3.40.50.300">
    <property type="entry name" value="P-loop containing nucleotide triphosphate hydrolases"/>
    <property type="match status" value="1"/>
</dbReference>
<name>A0A1X7VH41_AMPQE</name>
<evidence type="ECO:0000313" key="1">
    <source>
        <dbReference type="EnsemblMetazoa" id="Aqu2.1.39099_001"/>
    </source>
</evidence>
<dbReference type="GO" id="GO:0003924">
    <property type="term" value="F:GTPase activity"/>
    <property type="evidence" value="ECO:0007669"/>
    <property type="project" value="InterPro"/>
</dbReference>
<dbReference type="OMA" id="MAYPPAE"/>